<accession>A0A098G0X2</accession>
<reference evidence="2" key="1">
    <citation type="submission" date="2014-09" db="EMBL/GenBank/DDBJ databases">
        <authorList>
            <person name="Gomez-Valero L."/>
        </authorList>
    </citation>
    <scope>NUCLEOTIDE SEQUENCE [LARGE SCALE GENOMIC DNA]</scope>
    <source>
        <strain evidence="2">ATCC700992</strain>
    </source>
</reference>
<dbReference type="InterPro" id="IPR014347">
    <property type="entry name" value="Tautomerase/MIF_sf"/>
</dbReference>
<protein>
    <recommendedName>
        <fullName evidence="3">5-carboxymethyl-2-hydroxymuconate Delta-isomerase</fullName>
    </recommendedName>
</protein>
<evidence type="ECO:0000313" key="1">
    <source>
        <dbReference type="EMBL" id="CEG56123.1"/>
    </source>
</evidence>
<organism evidence="1 2">
    <name type="scientific">Legionella fallonii LLAP-10</name>
    <dbReference type="NCBI Taxonomy" id="1212491"/>
    <lineage>
        <taxon>Bacteria</taxon>
        <taxon>Pseudomonadati</taxon>
        <taxon>Pseudomonadota</taxon>
        <taxon>Gammaproteobacteria</taxon>
        <taxon>Legionellales</taxon>
        <taxon>Legionellaceae</taxon>
        <taxon>Legionella</taxon>
    </lineage>
</organism>
<dbReference type="SUPFAM" id="SSF55331">
    <property type="entry name" value="Tautomerase/MIF"/>
    <property type="match status" value="1"/>
</dbReference>
<dbReference type="Proteomes" id="UP000032430">
    <property type="component" value="Chromosome I"/>
</dbReference>
<dbReference type="STRING" id="1212491.LFA_0673"/>
<dbReference type="Gene3D" id="3.30.429.10">
    <property type="entry name" value="Macrophage Migration Inhibitory Factor"/>
    <property type="match status" value="1"/>
</dbReference>
<gene>
    <name evidence="1" type="ORF">LFA_0673</name>
</gene>
<proteinExistence type="predicted"/>
<evidence type="ECO:0008006" key="3">
    <source>
        <dbReference type="Google" id="ProtNLM"/>
    </source>
</evidence>
<keyword evidence="2" id="KW-1185">Reference proteome</keyword>
<dbReference type="EMBL" id="LN614827">
    <property type="protein sequence ID" value="CEG56123.1"/>
    <property type="molecule type" value="Genomic_DNA"/>
</dbReference>
<evidence type="ECO:0000313" key="2">
    <source>
        <dbReference type="Proteomes" id="UP000032430"/>
    </source>
</evidence>
<dbReference type="HOGENOM" id="CLU_1978738_0_0_6"/>
<name>A0A098G0X2_9GAMM</name>
<dbReference type="AlphaFoldDB" id="A0A098G0X2"/>
<sequence>MPQISLRISKNIDIVQLDFNELFAAIHDVLREAPNVDVSTCQSGVIHEDFSYIGLGEDKRTKVYLELYWVETEQRVAIKKQLALQLMKILEDYIVPEVEQQKLICIPRVRIANFGVLDQDYYISQRTPAVS</sequence>
<dbReference type="RefSeq" id="WP_045094858.1">
    <property type="nucleotide sequence ID" value="NZ_LN614827.1"/>
</dbReference>
<dbReference type="OrthoDB" id="5638933at2"/>
<dbReference type="KEGG" id="lfa:LFA_0673"/>